<reference evidence="1 2" key="1">
    <citation type="submission" date="2022-04" db="EMBL/GenBank/DDBJ databases">
        <title>Positive selection, recombination, and allopatry shape intraspecific diversity of widespread and dominant cyanobacteria.</title>
        <authorList>
            <person name="Wei J."/>
            <person name="Shu W."/>
            <person name="Hu C."/>
        </authorList>
    </citation>
    <scope>NUCLEOTIDE SEQUENCE [LARGE SCALE GENOMIC DNA]</scope>
    <source>
        <strain evidence="1 2">GB2-A5</strain>
    </source>
</reference>
<name>A0ABV0JMY2_9CYAN</name>
<accession>A0ABV0JMY2</accession>
<keyword evidence="2" id="KW-1185">Reference proteome</keyword>
<organism evidence="1 2">
    <name type="scientific">Funiculus sociatus GB2-A5</name>
    <dbReference type="NCBI Taxonomy" id="2933946"/>
    <lineage>
        <taxon>Bacteria</taxon>
        <taxon>Bacillati</taxon>
        <taxon>Cyanobacteriota</taxon>
        <taxon>Cyanophyceae</taxon>
        <taxon>Coleofasciculales</taxon>
        <taxon>Coleofasciculaceae</taxon>
        <taxon>Funiculus</taxon>
    </lineage>
</organism>
<evidence type="ECO:0000313" key="1">
    <source>
        <dbReference type="EMBL" id="MEP0864635.1"/>
    </source>
</evidence>
<evidence type="ECO:0000313" key="2">
    <source>
        <dbReference type="Proteomes" id="UP001442494"/>
    </source>
</evidence>
<protein>
    <submittedName>
        <fullName evidence="1">Uncharacterized protein</fullName>
    </submittedName>
</protein>
<dbReference type="EMBL" id="JAMPKK010000015">
    <property type="protein sequence ID" value="MEP0864635.1"/>
    <property type="molecule type" value="Genomic_DNA"/>
</dbReference>
<dbReference type="RefSeq" id="WP_190421636.1">
    <property type="nucleotide sequence ID" value="NZ_JAMPKK010000015.1"/>
</dbReference>
<comment type="caution">
    <text evidence="1">The sequence shown here is derived from an EMBL/GenBank/DDBJ whole genome shotgun (WGS) entry which is preliminary data.</text>
</comment>
<sequence length="136" mass="15648">MTRKTRSKQATRHSFIKTRWFKRASLHITKAEAGQVLGVPATQVKWIKHMAHQLCIVWENEKGKTCSSFFSYRIFPSWQQLLIAAIQSCQNLEELNSLGAVIEYEFARFNYPTEMEDLISHTLKSHDSVLKAAACC</sequence>
<gene>
    <name evidence="1" type="ORF">NDI37_09150</name>
</gene>
<dbReference type="Proteomes" id="UP001442494">
    <property type="component" value="Unassembled WGS sequence"/>
</dbReference>
<proteinExistence type="predicted"/>